<keyword evidence="6" id="KW-0175">Coiled coil</keyword>
<protein>
    <recommendedName>
        <fullName evidence="5">FRIGIDA-like protein</fullName>
    </recommendedName>
</protein>
<name>A0ABC8LUD7_ERUVS</name>
<dbReference type="AlphaFoldDB" id="A0ABC8LUD7"/>
<dbReference type="PANTHER" id="PTHR31791:SF78">
    <property type="entry name" value="FRIGIDA-LIKE PROTEIN"/>
    <property type="match status" value="1"/>
</dbReference>
<dbReference type="PANTHER" id="PTHR31791">
    <property type="entry name" value="FRIGIDA-LIKE PROTEIN 3-RELATED"/>
    <property type="match status" value="1"/>
</dbReference>
<keyword evidence="2 5" id="KW-0217">Developmental protein</keyword>
<evidence type="ECO:0000256" key="2">
    <source>
        <dbReference type="ARBA" id="ARBA00022473"/>
    </source>
</evidence>
<evidence type="ECO:0000256" key="7">
    <source>
        <dbReference type="SAM" id="MobiDB-lite"/>
    </source>
</evidence>
<dbReference type="Pfam" id="PF07899">
    <property type="entry name" value="Frigida"/>
    <property type="match status" value="2"/>
</dbReference>
<feature type="coiled-coil region" evidence="6">
    <location>
        <begin position="56"/>
        <end position="118"/>
    </location>
</feature>
<dbReference type="EMBL" id="CAKOAT010736265">
    <property type="protein sequence ID" value="CAH8387044.1"/>
    <property type="molecule type" value="Genomic_DNA"/>
</dbReference>
<sequence length="852" mass="97100">MEESKVEKELQLCRVRGEGLRKALDEVYAYASNIVEARIRELDSKEVELRDRAFAIEERAKKVEEGEAQLVDLEMKVETKRKELNSIKNQVEICVSESNAEEMRLSELRRSVEECEAEKVLKVSELGEMMVEIDCKGEQLGHMETDLERCHAEISAEMESLRKLDEEAERKLKDLKMVQDKVEECEKMFETRSSELVSKEKELKVVSEKIDLREKTVMSLNNDMKEACQRMETKGKELEDVRRVIEERSAHCESLKLLIQERSEEAVSKVKQHDEIIVAIRNSNEELDSVKKKIQDSLKDFQSKEEEQARREQGLKLKEKELCAREEMINKKDQQLKSTEQKLGKSSKKTELKAKRQGNRVQQVDLVRDANVCDEKTMQLLLRGHLKKYDQLHLDVLSSVKRSYDPAKLVLDTINGLYAAHQRTSAKNLDTKSVQRSSIFLLECLMDMSTKPTAEVQGEAIKFATEWKNTNLVEAENPVEVLEFLHFLAAFSLVYTFDADKVQSIFDVAFLRKYSPSLCKALGLSSLAPVNSVPSLNEQQPIINSNDLYSSDVQQSIASSHLPNEDSLRDFEGSTSFSQNENPGRFVLTSVEDALKDAHQRGVLSLEEPALMTLVPLLEEMELVVISTDPDLDSEATRMAHQWVGMMGASEKKSELEVWAFLQFMVAFGLVIQTRQDETLQLASRVAHFRQAPKLFQSLGLSDAIPNFVTQLLDKGLYIPAIRFMFYFKVENNFSPLEFLKEQIINLRRSAQENRRYGSQAEANRDAVTLRDIMELIEDFKAHAFPLMAQIRTFQVPTSFGEAPNQPVNVESYQAGDSTAFQGQSSHQAGFKRPRVDPEGSRPCSNPPPSFG</sequence>
<reference evidence="8 9" key="1">
    <citation type="submission" date="2022-03" db="EMBL/GenBank/DDBJ databases">
        <authorList>
            <person name="Macdonald S."/>
            <person name="Ahmed S."/>
            <person name="Newling K."/>
        </authorList>
    </citation>
    <scope>NUCLEOTIDE SEQUENCE [LARGE SCALE GENOMIC DNA]</scope>
</reference>
<accession>A0ABC8LUD7</accession>
<evidence type="ECO:0000313" key="9">
    <source>
        <dbReference type="Proteomes" id="UP001642260"/>
    </source>
</evidence>
<comment type="similarity">
    <text evidence="1 5">Belongs to the Frigida family.</text>
</comment>
<proteinExistence type="inferred from homology"/>
<feature type="region of interest" description="Disordered" evidence="7">
    <location>
        <begin position="805"/>
        <end position="852"/>
    </location>
</feature>
<evidence type="ECO:0000256" key="6">
    <source>
        <dbReference type="SAM" id="Coils"/>
    </source>
</evidence>
<feature type="coiled-coil region" evidence="6">
    <location>
        <begin position="147"/>
        <end position="188"/>
    </location>
</feature>
<dbReference type="InterPro" id="IPR012474">
    <property type="entry name" value="Frigida"/>
</dbReference>
<evidence type="ECO:0000256" key="3">
    <source>
        <dbReference type="ARBA" id="ARBA00022782"/>
    </source>
</evidence>
<feature type="region of interest" description="Disordered" evidence="7">
    <location>
        <begin position="333"/>
        <end position="358"/>
    </location>
</feature>
<organism evidence="8 9">
    <name type="scientific">Eruca vesicaria subsp. sativa</name>
    <name type="common">Garden rocket</name>
    <name type="synonym">Eruca sativa</name>
    <dbReference type="NCBI Taxonomy" id="29727"/>
    <lineage>
        <taxon>Eukaryota</taxon>
        <taxon>Viridiplantae</taxon>
        <taxon>Streptophyta</taxon>
        <taxon>Embryophyta</taxon>
        <taxon>Tracheophyta</taxon>
        <taxon>Spermatophyta</taxon>
        <taxon>Magnoliopsida</taxon>
        <taxon>eudicotyledons</taxon>
        <taxon>Gunneridae</taxon>
        <taxon>Pentapetalae</taxon>
        <taxon>rosids</taxon>
        <taxon>malvids</taxon>
        <taxon>Brassicales</taxon>
        <taxon>Brassicaceae</taxon>
        <taxon>Brassiceae</taxon>
        <taxon>Eruca</taxon>
    </lineage>
</organism>
<dbReference type="GO" id="GO:0009908">
    <property type="term" value="P:flower development"/>
    <property type="evidence" value="ECO:0007669"/>
    <property type="project" value="UniProtKB-KW"/>
</dbReference>
<evidence type="ECO:0000256" key="5">
    <source>
        <dbReference type="RuleBase" id="RU364012"/>
    </source>
</evidence>
<keyword evidence="4 5" id="KW-0287">Flowering</keyword>
<evidence type="ECO:0000256" key="4">
    <source>
        <dbReference type="ARBA" id="ARBA00023089"/>
    </source>
</evidence>
<feature type="compositionally biased region" description="Basic and acidic residues" evidence="7">
    <location>
        <begin position="333"/>
        <end position="354"/>
    </location>
</feature>
<keyword evidence="9" id="KW-1185">Reference proteome</keyword>
<dbReference type="GO" id="GO:0030154">
    <property type="term" value="P:cell differentiation"/>
    <property type="evidence" value="ECO:0007669"/>
    <property type="project" value="UniProtKB-KW"/>
</dbReference>
<feature type="compositionally biased region" description="Polar residues" evidence="7">
    <location>
        <begin position="806"/>
        <end position="828"/>
    </location>
</feature>
<evidence type="ECO:0000313" key="8">
    <source>
        <dbReference type="EMBL" id="CAH8387044.1"/>
    </source>
</evidence>
<keyword evidence="3 5" id="KW-0221">Differentiation</keyword>
<gene>
    <name evidence="8" type="ORF">ERUC_LOCUS39527</name>
</gene>
<dbReference type="Proteomes" id="UP001642260">
    <property type="component" value="Unassembled WGS sequence"/>
</dbReference>
<feature type="coiled-coil region" evidence="6">
    <location>
        <begin position="280"/>
        <end position="307"/>
    </location>
</feature>
<comment type="caution">
    <text evidence="8">The sequence shown here is derived from an EMBL/GenBank/DDBJ whole genome shotgun (WGS) entry which is preliminary data.</text>
</comment>
<evidence type="ECO:0000256" key="1">
    <source>
        <dbReference type="ARBA" id="ARBA00008956"/>
    </source>
</evidence>